<keyword evidence="3 5" id="KW-0125">Carotenoid biosynthesis</keyword>
<gene>
    <name evidence="8" type="primary">crtI</name>
    <name evidence="8" type="ORF">F5984_03925</name>
</gene>
<protein>
    <submittedName>
        <fullName evidence="8">Phytoene desaturase</fullName>
    </submittedName>
</protein>
<keyword evidence="4 5" id="KW-0560">Oxidoreductase</keyword>
<feature type="compositionally biased region" description="Low complexity" evidence="6">
    <location>
        <begin position="286"/>
        <end position="300"/>
    </location>
</feature>
<dbReference type="RefSeq" id="WP_152122935.1">
    <property type="nucleotide sequence ID" value="NZ_WELI01000001.1"/>
</dbReference>
<comment type="caution">
    <text evidence="8">The sequence shown here is derived from an EMBL/GenBank/DDBJ whole genome shotgun (WGS) entry which is preliminary data.</text>
</comment>
<dbReference type="PANTHER" id="PTHR43734">
    <property type="entry name" value="PHYTOENE DESATURASE"/>
    <property type="match status" value="1"/>
</dbReference>
<keyword evidence="9" id="KW-1185">Reference proteome</keyword>
<comment type="pathway">
    <text evidence="1 5">Carotenoid biosynthesis.</text>
</comment>
<dbReference type="InterPro" id="IPR002937">
    <property type="entry name" value="Amino_oxidase"/>
</dbReference>
<feature type="domain" description="Amine oxidase" evidence="7">
    <location>
        <begin position="11"/>
        <end position="514"/>
    </location>
</feature>
<evidence type="ECO:0000256" key="6">
    <source>
        <dbReference type="SAM" id="MobiDB-lite"/>
    </source>
</evidence>
<evidence type="ECO:0000256" key="2">
    <source>
        <dbReference type="ARBA" id="ARBA00006046"/>
    </source>
</evidence>
<dbReference type="Proteomes" id="UP000488299">
    <property type="component" value="Unassembled WGS sequence"/>
</dbReference>
<dbReference type="InterPro" id="IPR036188">
    <property type="entry name" value="FAD/NAD-bd_sf"/>
</dbReference>
<proteinExistence type="inferred from homology"/>
<evidence type="ECO:0000256" key="1">
    <source>
        <dbReference type="ARBA" id="ARBA00004829"/>
    </source>
</evidence>
<dbReference type="AlphaFoldDB" id="A0A7J5U5P7"/>
<dbReference type="InterPro" id="IPR014105">
    <property type="entry name" value="Carotenoid/retinoid_OxRdtase"/>
</dbReference>
<evidence type="ECO:0000256" key="3">
    <source>
        <dbReference type="ARBA" id="ARBA00022746"/>
    </source>
</evidence>
<dbReference type="NCBIfam" id="TIGR02734">
    <property type="entry name" value="crtI_fam"/>
    <property type="match status" value="1"/>
</dbReference>
<evidence type="ECO:0000256" key="5">
    <source>
        <dbReference type="RuleBase" id="RU362075"/>
    </source>
</evidence>
<dbReference type="GO" id="GO:0016491">
    <property type="term" value="F:oxidoreductase activity"/>
    <property type="evidence" value="ECO:0007669"/>
    <property type="project" value="UniProtKB-KW"/>
</dbReference>
<sequence>MKTAAVIGAGIGGIAASIRLAVKGYEVHVFEANEYPGGKLSTFDVAGASGTYRFDAGPSLFTLPHLVEELFRLAGENPADHFEYLRLPEICRYFWDDGTRLTAWADTHAFAQEVETKLGEPAHRVTSFLKDSAFKYEVTDGLFLHDSLHKAGTWLNRKALRGYLNLPRLGVFGTMNGANKRAFEHPKLVQLFNRYATYNGSDPYQTPALLNIIPHLEYNIGAFFPKQGMVSITNSLVKLAKRQGVRFHFGTPVEEIVVQKGRAVGVKIGKKGERVEGRKAMPPSPASLSSPSSPSSRSSFLPFSRIVSNMDVTPTYRRLMPTQPAPERTLRQPRSSSGLIFYWGIRQTFPELDMHNIFFSNDYRTEFDYLFNKRDRLYEDPTVYVNITSKNKPDDAPPGCENWFILLNAPANEGQDWDAIIAQTRQDVIRKLSRNLGVDVGSLIECEAILDPRTIEARTSSAQGALYGTASNNRFAAFLRHPNFSSRIDNLYFVGGSVHPGGGIPLCLLSAKIATEL</sequence>
<name>A0A7J5U5P7_9BACT</name>
<dbReference type="EMBL" id="WELI01000001">
    <property type="protein sequence ID" value="KAB7733095.1"/>
    <property type="molecule type" value="Genomic_DNA"/>
</dbReference>
<dbReference type="GO" id="GO:0016117">
    <property type="term" value="P:carotenoid biosynthetic process"/>
    <property type="evidence" value="ECO:0007669"/>
    <property type="project" value="UniProtKB-KW"/>
</dbReference>
<reference evidence="8 9" key="1">
    <citation type="submission" date="2019-10" db="EMBL/GenBank/DDBJ databases">
        <title>Rudanella paleaurantiibacter sp. nov., isolated from sludge.</title>
        <authorList>
            <person name="Xu S.Q."/>
        </authorList>
    </citation>
    <scope>NUCLEOTIDE SEQUENCE [LARGE SCALE GENOMIC DNA]</scope>
    <source>
        <strain evidence="8 9">HX-22-17</strain>
    </source>
</reference>
<evidence type="ECO:0000313" key="8">
    <source>
        <dbReference type="EMBL" id="KAB7733095.1"/>
    </source>
</evidence>
<feature type="region of interest" description="Disordered" evidence="6">
    <location>
        <begin position="271"/>
        <end position="300"/>
    </location>
</feature>
<comment type="similarity">
    <text evidence="2 5">Belongs to the carotenoid/retinoid oxidoreductase family.</text>
</comment>
<dbReference type="SUPFAM" id="SSF51905">
    <property type="entry name" value="FAD/NAD(P)-binding domain"/>
    <property type="match status" value="1"/>
</dbReference>
<dbReference type="Gene3D" id="3.50.50.60">
    <property type="entry name" value="FAD/NAD(P)-binding domain"/>
    <property type="match status" value="2"/>
</dbReference>
<evidence type="ECO:0000313" key="9">
    <source>
        <dbReference type="Proteomes" id="UP000488299"/>
    </source>
</evidence>
<dbReference type="PANTHER" id="PTHR43734:SF7">
    <property type="entry name" value="4,4'-DIAPONEUROSPORENE OXYGENASE"/>
    <property type="match status" value="1"/>
</dbReference>
<evidence type="ECO:0000256" key="4">
    <source>
        <dbReference type="ARBA" id="ARBA00023002"/>
    </source>
</evidence>
<evidence type="ECO:0000259" key="7">
    <source>
        <dbReference type="Pfam" id="PF01593"/>
    </source>
</evidence>
<organism evidence="8 9">
    <name type="scientific">Rudanella paleaurantiibacter</name>
    <dbReference type="NCBI Taxonomy" id="2614655"/>
    <lineage>
        <taxon>Bacteria</taxon>
        <taxon>Pseudomonadati</taxon>
        <taxon>Bacteroidota</taxon>
        <taxon>Cytophagia</taxon>
        <taxon>Cytophagales</taxon>
        <taxon>Cytophagaceae</taxon>
        <taxon>Rudanella</taxon>
    </lineage>
</organism>
<dbReference type="Pfam" id="PF01593">
    <property type="entry name" value="Amino_oxidase"/>
    <property type="match status" value="1"/>
</dbReference>
<accession>A0A7J5U5P7</accession>